<proteinExistence type="predicted"/>
<dbReference type="GO" id="GO:0006167">
    <property type="term" value="P:AMP biosynthetic process"/>
    <property type="evidence" value="ECO:0007669"/>
    <property type="project" value="TreeGrafter"/>
</dbReference>
<dbReference type="PANTHER" id="PTHR21340">
    <property type="entry name" value="DIADENOSINE 5,5-P1,P4-TETRAPHOSPHATE PYROPHOSPHOHYDROLASE MUTT"/>
    <property type="match status" value="1"/>
</dbReference>
<feature type="domain" description="CCHC-type" evidence="2">
    <location>
        <begin position="15"/>
        <end position="30"/>
    </location>
</feature>
<dbReference type="PROSITE" id="PS51462">
    <property type="entry name" value="NUDIX"/>
    <property type="match status" value="1"/>
</dbReference>
<protein>
    <recommendedName>
        <fullName evidence="5">Nudix hydrolase domain-containing protein</fullName>
    </recommendedName>
</protein>
<dbReference type="GO" id="GO:0004081">
    <property type="term" value="F:bis(5'-nucleosyl)-tetraphosphatase (asymmetrical) activity"/>
    <property type="evidence" value="ECO:0007669"/>
    <property type="project" value="TreeGrafter"/>
</dbReference>
<dbReference type="GO" id="GO:0003676">
    <property type="term" value="F:nucleic acid binding"/>
    <property type="evidence" value="ECO:0007669"/>
    <property type="project" value="InterPro"/>
</dbReference>
<dbReference type="InterPro" id="IPR015797">
    <property type="entry name" value="NUDIX_hydrolase-like_dom_sf"/>
</dbReference>
<sequence>MDRLKYKTDKRTMYCNNCGRRGHVFKSCTDPIISYGVILINKPMLPVKKPFKILMVRRKDSMAYTEFLRGKYELDKLEYVKTLLSNMTASEHESLKTLEFDALWTLHWGTGRDHHSKEFEISKEKFVKLNITELTENIHGYQEPEWGFPKGRRSPRESDIECAIREFSEETNICRESYVICRNLIFRESFVGTNGVPYKHEYFVAVLRDPDSIDLEQALTTMQKKEVSAIEWKTVEECRTITRPHYTQRSNLLESFERIVQTFDLQDNVAFNQE</sequence>
<keyword evidence="1" id="KW-0378">Hydrolase</keyword>
<dbReference type="InterPro" id="IPR051325">
    <property type="entry name" value="Nudix_hydrolase_domain"/>
</dbReference>
<dbReference type="PANTHER" id="PTHR21340:SF0">
    <property type="entry name" value="BIS(5'-NUCLEOSYL)-TETRAPHOSPHATASE [ASYMMETRICAL]"/>
    <property type="match status" value="1"/>
</dbReference>
<name>A0A6C0F2E3_9ZZZZ</name>
<evidence type="ECO:0000259" key="3">
    <source>
        <dbReference type="PROSITE" id="PS51462"/>
    </source>
</evidence>
<evidence type="ECO:0008006" key="5">
    <source>
        <dbReference type="Google" id="ProtNLM"/>
    </source>
</evidence>
<evidence type="ECO:0000256" key="1">
    <source>
        <dbReference type="ARBA" id="ARBA00022801"/>
    </source>
</evidence>
<dbReference type="InterPro" id="IPR000086">
    <property type="entry name" value="NUDIX_hydrolase_dom"/>
</dbReference>
<dbReference type="InterPro" id="IPR020084">
    <property type="entry name" value="NUDIX_hydrolase_CS"/>
</dbReference>
<dbReference type="InterPro" id="IPR036875">
    <property type="entry name" value="Znf_CCHC_sf"/>
</dbReference>
<dbReference type="PROSITE" id="PS50158">
    <property type="entry name" value="ZF_CCHC"/>
    <property type="match status" value="1"/>
</dbReference>
<dbReference type="SUPFAM" id="SSF55811">
    <property type="entry name" value="Nudix"/>
    <property type="match status" value="1"/>
</dbReference>
<dbReference type="InterPro" id="IPR001878">
    <property type="entry name" value="Znf_CCHC"/>
</dbReference>
<dbReference type="SUPFAM" id="SSF57756">
    <property type="entry name" value="Retrovirus zinc finger-like domains"/>
    <property type="match status" value="1"/>
</dbReference>
<reference evidence="4" key="1">
    <citation type="journal article" date="2020" name="Nature">
        <title>Giant virus diversity and host interactions through global metagenomics.</title>
        <authorList>
            <person name="Schulz F."/>
            <person name="Roux S."/>
            <person name="Paez-Espino D."/>
            <person name="Jungbluth S."/>
            <person name="Walsh D.A."/>
            <person name="Denef V.J."/>
            <person name="McMahon K.D."/>
            <person name="Konstantinidis K.T."/>
            <person name="Eloe-Fadrosh E.A."/>
            <person name="Kyrpides N.C."/>
            <person name="Woyke T."/>
        </authorList>
    </citation>
    <scope>NUCLEOTIDE SEQUENCE</scope>
    <source>
        <strain evidence="4">GVMAG-M-3300009181-41</strain>
    </source>
</reference>
<dbReference type="Gene3D" id="3.90.79.10">
    <property type="entry name" value="Nucleoside Triphosphate Pyrophosphohydrolase"/>
    <property type="match status" value="1"/>
</dbReference>
<evidence type="ECO:0000313" key="4">
    <source>
        <dbReference type="EMBL" id="QHT35746.1"/>
    </source>
</evidence>
<feature type="domain" description="Nudix hydrolase" evidence="3">
    <location>
        <begin position="30"/>
        <end position="257"/>
    </location>
</feature>
<accession>A0A6C0F2E3</accession>
<organism evidence="4">
    <name type="scientific">viral metagenome</name>
    <dbReference type="NCBI Taxonomy" id="1070528"/>
    <lineage>
        <taxon>unclassified sequences</taxon>
        <taxon>metagenomes</taxon>
        <taxon>organismal metagenomes</taxon>
    </lineage>
</organism>
<dbReference type="PROSITE" id="PS00893">
    <property type="entry name" value="NUDIX_BOX"/>
    <property type="match status" value="1"/>
</dbReference>
<dbReference type="GO" id="GO:0008270">
    <property type="term" value="F:zinc ion binding"/>
    <property type="evidence" value="ECO:0007669"/>
    <property type="project" value="InterPro"/>
</dbReference>
<dbReference type="EMBL" id="MN739026">
    <property type="protein sequence ID" value="QHT35746.1"/>
    <property type="molecule type" value="Genomic_DNA"/>
</dbReference>
<dbReference type="Pfam" id="PF00293">
    <property type="entry name" value="NUDIX"/>
    <property type="match status" value="1"/>
</dbReference>
<evidence type="ECO:0000259" key="2">
    <source>
        <dbReference type="PROSITE" id="PS50158"/>
    </source>
</evidence>
<dbReference type="GO" id="GO:0006754">
    <property type="term" value="P:ATP biosynthetic process"/>
    <property type="evidence" value="ECO:0007669"/>
    <property type="project" value="TreeGrafter"/>
</dbReference>
<dbReference type="AlphaFoldDB" id="A0A6C0F2E3"/>